<feature type="compositionally biased region" description="Basic and acidic residues" evidence="1">
    <location>
        <begin position="369"/>
        <end position="383"/>
    </location>
</feature>
<sequence length="715" mass="78499">MNKAMRPEATLILHKAEDGTTYIQIDLKQVFQKCSFYREQRIPLDAAEFSASSDALSFRRRRLWRSRELACALFAVKFRVQIPIDHDAALHAQPALGITELRPRPRIVKMFCSRTRKILGNSAAKEIFCSKVVYKGRTARLPPRKKPGSISDGVALGFTYVGVMPGDAAGQRFFSGISRFSRPSIPELLRTHFASPSSALKTSMLRAAQISSLTSLTQDALIPDAQTAVQMDGEQQKRHYGSDISTRKFTFSPRNDSKLPQLGYDITLYVFVGVFPVHDTKLSLKVKRGISLRHRTDSNCSFSTVFLARAFPRVRDALGVHDNSSSSRLTGSVRTVTCGGQMRQLEIQSVVASINVAVASSVPAQEKCVRVPEVSKKQRRTEGAGETGDPRSASSGTITTRGDPRATPPGIEPGSSRWEASSLTTAPPRPLSAVMWRGMDCTRHRKRSGAIYRNISAACIAHIDIRNIVIANIVQVDIADPCRTARTLAVATGSRLEQASSLSISVIDQKPSEQTRGLIDSGHELHVCEPSCIASRRPLLAVLPQGTGNARIGAGFCSCTVQTMTSPHLPHVRSERFLFVPPTPRLVTPGCWLRSATSQRADRVENRKWGSRPDDVYRESTQHPLPPVQQLSPPPSTATITSPHHKRKLSPELAVTHGCFPSRSHGPLNDGGTFPRPGSRKPPTSQLAARLSHRVGNNTDVQWRGRYCEISVPVL</sequence>
<evidence type="ECO:0000313" key="3">
    <source>
        <dbReference type="Proteomes" id="UP001159363"/>
    </source>
</evidence>
<reference evidence="2 3" key="1">
    <citation type="submission" date="2023-02" db="EMBL/GenBank/DDBJ databases">
        <title>LHISI_Scaffold_Assembly.</title>
        <authorList>
            <person name="Stuart O.P."/>
            <person name="Cleave R."/>
            <person name="Magrath M.J.L."/>
            <person name="Mikheyev A.S."/>
        </authorList>
    </citation>
    <scope>NUCLEOTIDE SEQUENCE [LARGE SCALE GENOMIC DNA]</scope>
    <source>
        <strain evidence="2">Daus_M_001</strain>
        <tissue evidence="2">Leg muscle</tissue>
    </source>
</reference>
<dbReference type="EMBL" id="JARBHB010000014">
    <property type="protein sequence ID" value="KAJ8869102.1"/>
    <property type="molecule type" value="Genomic_DNA"/>
</dbReference>
<protein>
    <submittedName>
        <fullName evidence="2">Uncharacterized protein</fullName>
    </submittedName>
</protein>
<proteinExistence type="predicted"/>
<comment type="caution">
    <text evidence="2">The sequence shown here is derived from an EMBL/GenBank/DDBJ whole genome shotgun (WGS) entry which is preliminary data.</text>
</comment>
<accession>A0ABQ9GAC2</accession>
<evidence type="ECO:0000313" key="2">
    <source>
        <dbReference type="EMBL" id="KAJ8869102.1"/>
    </source>
</evidence>
<evidence type="ECO:0000256" key="1">
    <source>
        <dbReference type="SAM" id="MobiDB-lite"/>
    </source>
</evidence>
<keyword evidence="3" id="KW-1185">Reference proteome</keyword>
<gene>
    <name evidence="2" type="ORF">PR048_030666</name>
</gene>
<feature type="region of interest" description="Disordered" evidence="1">
    <location>
        <begin position="603"/>
        <end position="644"/>
    </location>
</feature>
<organism evidence="2 3">
    <name type="scientific">Dryococelus australis</name>
    <dbReference type="NCBI Taxonomy" id="614101"/>
    <lineage>
        <taxon>Eukaryota</taxon>
        <taxon>Metazoa</taxon>
        <taxon>Ecdysozoa</taxon>
        <taxon>Arthropoda</taxon>
        <taxon>Hexapoda</taxon>
        <taxon>Insecta</taxon>
        <taxon>Pterygota</taxon>
        <taxon>Neoptera</taxon>
        <taxon>Polyneoptera</taxon>
        <taxon>Phasmatodea</taxon>
        <taxon>Verophasmatodea</taxon>
        <taxon>Anareolatae</taxon>
        <taxon>Phasmatidae</taxon>
        <taxon>Eurycanthinae</taxon>
        <taxon>Dryococelus</taxon>
    </lineage>
</organism>
<name>A0ABQ9GAC2_9NEOP</name>
<feature type="region of interest" description="Disordered" evidence="1">
    <location>
        <begin position="660"/>
        <end position="686"/>
    </location>
</feature>
<dbReference type="Proteomes" id="UP001159363">
    <property type="component" value="Chromosome 13"/>
</dbReference>
<feature type="compositionally biased region" description="Pro residues" evidence="1">
    <location>
        <begin position="624"/>
        <end position="636"/>
    </location>
</feature>
<feature type="region of interest" description="Disordered" evidence="1">
    <location>
        <begin position="369"/>
        <end position="429"/>
    </location>
</feature>
<feature type="compositionally biased region" description="Basic and acidic residues" evidence="1">
    <location>
        <begin position="603"/>
        <end position="621"/>
    </location>
</feature>